<dbReference type="InParanoid" id="C1E1R7"/>
<feature type="domain" description="Alpha-D-phosphohexomutase alpha/beta/alpha" evidence="10">
    <location>
        <begin position="225"/>
        <end position="310"/>
    </location>
</feature>
<dbReference type="InterPro" id="IPR005844">
    <property type="entry name" value="A-D-PHexomutase_a/b/a-I"/>
</dbReference>
<dbReference type="eggNOG" id="KOG1220">
    <property type="taxonomic scope" value="Eukaryota"/>
</dbReference>
<dbReference type="PRINTS" id="PR00509">
    <property type="entry name" value="PGMPMM"/>
</dbReference>
<dbReference type="OrthoDB" id="1743979at2759"/>
<gene>
    <name evidence="12" type="ORF">MICPUN_93687</name>
</gene>
<evidence type="ECO:0000256" key="3">
    <source>
        <dbReference type="ARBA" id="ARBA00010231"/>
    </source>
</evidence>
<dbReference type="PANTHER" id="PTHR42946:SF1">
    <property type="entry name" value="PHOSPHOGLUCOMUTASE (ALPHA-D-GLUCOSE-1,6-BISPHOSPHATE-DEPENDENT)"/>
    <property type="match status" value="1"/>
</dbReference>
<dbReference type="InterPro" id="IPR050060">
    <property type="entry name" value="Phosphoglucosamine_mutase"/>
</dbReference>
<dbReference type="FunFam" id="3.40.120.10:FF:000010">
    <property type="entry name" value="phosphomannomutase/phosphoglucomutase isoform X1"/>
    <property type="match status" value="1"/>
</dbReference>
<dbReference type="InterPro" id="IPR005845">
    <property type="entry name" value="A-D-PHexomutase_a/b/a-II"/>
</dbReference>
<organism evidence="12 13">
    <name type="scientific">Micromonas commoda (strain RCC299 / NOUM17 / CCMP2709)</name>
    <name type="common">Picoplanktonic green alga</name>
    <dbReference type="NCBI Taxonomy" id="296587"/>
    <lineage>
        <taxon>Eukaryota</taxon>
        <taxon>Viridiplantae</taxon>
        <taxon>Chlorophyta</taxon>
        <taxon>Mamiellophyceae</taxon>
        <taxon>Mamiellales</taxon>
        <taxon>Mamiellaceae</taxon>
        <taxon>Micromonas</taxon>
    </lineage>
</organism>
<comment type="cofactor">
    <cofactor evidence="2">
        <name>Mg(2+)</name>
        <dbReference type="ChEBI" id="CHEBI:18420"/>
    </cofactor>
</comment>
<protein>
    <recommendedName>
        <fullName evidence="4">phosphoglucomutase (alpha-D-glucose-1,6-bisphosphate-dependent)</fullName>
        <ecNumber evidence="4">5.4.2.2</ecNumber>
    </recommendedName>
</protein>
<dbReference type="Pfam" id="PF02879">
    <property type="entry name" value="PGM_PMM_II"/>
    <property type="match status" value="1"/>
</dbReference>
<evidence type="ECO:0000256" key="8">
    <source>
        <dbReference type="ARBA" id="ARBA00049409"/>
    </source>
</evidence>
<dbReference type="Pfam" id="PF02878">
    <property type="entry name" value="PGM_PMM_I"/>
    <property type="match status" value="1"/>
</dbReference>
<name>C1E1R7_MICCC</name>
<dbReference type="EMBL" id="CP001324">
    <property type="protein sequence ID" value="ACO61787.1"/>
    <property type="molecule type" value="Genomic_DNA"/>
</dbReference>
<dbReference type="Gene3D" id="3.40.120.10">
    <property type="entry name" value="Alpha-D-Glucose-1,6-Bisphosphate, subunit A, domain 3"/>
    <property type="match status" value="3"/>
</dbReference>
<keyword evidence="6" id="KW-0597">Phosphoprotein</keyword>
<comment type="catalytic activity">
    <reaction evidence="1">
        <text>alpha-D-glucose 1-phosphate = alpha-D-glucose 6-phosphate</text>
        <dbReference type="Rhea" id="RHEA:23536"/>
        <dbReference type="ChEBI" id="CHEBI:58225"/>
        <dbReference type="ChEBI" id="CHEBI:58601"/>
        <dbReference type="EC" id="5.4.2.2"/>
    </reaction>
</comment>
<dbReference type="InterPro" id="IPR005841">
    <property type="entry name" value="Alpha-D-phosphohexomutase_SF"/>
</dbReference>
<keyword evidence="13" id="KW-1185">Reference proteome</keyword>
<evidence type="ECO:0000313" key="12">
    <source>
        <dbReference type="EMBL" id="ACO61787.1"/>
    </source>
</evidence>
<dbReference type="Pfam" id="PF02880">
    <property type="entry name" value="PGM_PMM_III"/>
    <property type="match status" value="1"/>
</dbReference>
<dbReference type="Gene3D" id="3.30.310.50">
    <property type="entry name" value="Alpha-D-phosphohexomutase, C-terminal domain"/>
    <property type="match status" value="1"/>
</dbReference>
<evidence type="ECO:0000256" key="4">
    <source>
        <dbReference type="ARBA" id="ARBA00012728"/>
    </source>
</evidence>
<dbReference type="GO" id="GO:0004615">
    <property type="term" value="F:phosphomannomutase activity"/>
    <property type="evidence" value="ECO:0007669"/>
    <property type="project" value="TreeGrafter"/>
</dbReference>
<feature type="domain" description="Alpha-D-phosphohexomutase alpha/beta/alpha" evidence="9">
    <location>
        <begin position="32"/>
        <end position="172"/>
    </location>
</feature>
<evidence type="ECO:0000313" key="13">
    <source>
        <dbReference type="Proteomes" id="UP000002009"/>
    </source>
</evidence>
<dbReference type="KEGG" id="mis:MICPUN_93687"/>
<evidence type="ECO:0000259" key="11">
    <source>
        <dbReference type="Pfam" id="PF02880"/>
    </source>
</evidence>
<evidence type="ECO:0000256" key="6">
    <source>
        <dbReference type="ARBA" id="ARBA00022553"/>
    </source>
</evidence>
<comment type="catalytic activity">
    <reaction evidence="7">
        <text>alpha-D-glucose 1,6-bisphosphate + L-seryl-[protein] = O-phospho-L-seryl-[protein] + alpha-D-glucose 6-phosphate</text>
        <dbReference type="Rhea" id="RHEA:68752"/>
        <dbReference type="Rhea" id="RHEA-COMP:9863"/>
        <dbReference type="Rhea" id="RHEA-COMP:11604"/>
        <dbReference type="ChEBI" id="CHEBI:29999"/>
        <dbReference type="ChEBI" id="CHEBI:58225"/>
        <dbReference type="ChEBI" id="CHEBI:58392"/>
        <dbReference type="ChEBI" id="CHEBI:83421"/>
    </reaction>
</comment>
<feature type="domain" description="Alpha-D-phosphohexomutase alpha/beta/alpha" evidence="11">
    <location>
        <begin position="315"/>
        <end position="430"/>
    </location>
</feature>
<dbReference type="SUPFAM" id="SSF53738">
    <property type="entry name" value="Phosphoglucomutase, first 3 domains"/>
    <property type="match status" value="3"/>
</dbReference>
<accession>C1E1R7</accession>
<dbReference type="GO" id="GO:0006006">
    <property type="term" value="P:glucose metabolic process"/>
    <property type="evidence" value="ECO:0007669"/>
    <property type="project" value="UniProtKB-KW"/>
</dbReference>
<evidence type="ECO:0000256" key="1">
    <source>
        <dbReference type="ARBA" id="ARBA00000443"/>
    </source>
</evidence>
<dbReference type="EC" id="5.4.2.2" evidence="4"/>
<dbReference type="GeneID" id="8242147"/>
<sequence length="546" mass="58177">MVTTQFIPHATAAEDGTPVLVTTTTPAILKKLQNGSDVRGVALEGVPGEPVTLNEEAAYLIGAAFVDWLADKKGKKPSELSIAVGRDPRLSGPALANAMFAGFGSKDVGRVVDMGIATTPACFMATVTPGVAYDAGIMLTASHLPFNRNGAKFFTSDGGLDKADIKRICEDAAAACQAAPDGHAIPLDGDDAVESVPFLEDYAAQLRDLIKKGANHPTAYDEPLTGMKIIVDAGNGSGGFFAKSVLEPLGADVYGSQFLDPDGKFPNHSPNPEDAEAMDSAVEATVKAKADLGVIFDTDVDRSAVIDGDGNPINRNKLIALLAAIILDEHPGSTVVTDSVTSDGLAEFIEGKGGKHVRYMRGYKNVINEGVRRDKAGEPCHLMIETSGHGAMKENYCLDDGAYIAVKIIIEAVRRRLSGGKGISDLLSELREPLEEKEVRLKITCDDFKAYGGDVLEQLKEAVGSMKGYTPVDVNYEGYRVNRDEGDGKRGWFLLRQSLHDPVMVLNFESEIPGGVDAMAKDVVAWLKEKDFASLDASAVYAILDK</sequence>
<dbReference type="OMA" id="KMCRAGA"/>
<dbReference type="InterPro" id="IPR016055">
    <property type="entry name" value="A-D-PHexomutase_a/b/a-I/II/III"/>
</dbReference>
<dbReference type="CDD" id="cd03089">
    <property type="entry name" value="PMM_PGM"/>
    <property type="match status" value="1"/>
</dbReference>
<keyword evidence="5" id="KW-0119">Carbohydrate metabolism</keyword>
<evidence type="ECO:0000256" key="2">
    <source>
        <dbReference type="ARBA" id="ARBA00001946"/>
    </source>
</evidence>
<dbReference type="STRING" id="296587.C1E1R7"/>
<dbReference type="Proteomes" id="UP000002009">
    <property type="component" value="Chromosome 3"/>
</dbReference>
<comment type="similarity">
    <text evidence="3">Belongs to the phosphohexose mutase family.</text>
</comment>
<proteinExistence type="inferred from homology"/>
<dbReference type="RefSeq" id="XP_002500529.1">
    <property type="nucleotide sequence ID" value="XM_002500483.1"/>
</dbReference>
<evidence type="ECO:0000256" key="7">
    <source>
        <dbReference type="ARBA" id="ARBA00049318"/>
    </source>
</evidence>
<dbReference type="PANTHER" id="PTHR42946">
    <property type="entry name" value="PHOSPHOHEXOSE MUTASE"/>
    <property type="match status" value="1"/>
</dbReference>
<reference evidence="12 13" key="1">
    <citation type="journal article" date="2009" name="Science">
        <title>Green evolution and dynamic adaptations revealed by genomes of the marine picoeukaryotes Micromonas.</title>
        <authorList>
            <person name="Worden A.Z."/>
            <person name="Lee J.H."/>
            <person name="Mock T."/>
            <person name="Rouze P."/>
            <person name="Simmons M.P."/>
            <person name="Aerts A.L."/>
            <person name="Allen A.E."/>
            <person name="Cuvelier M.L."/>
            <person name="Derelle E."/>
            <person name="Everett M.V."/>
            <person name="Foulon E."/>
            <person name="Grimwood J."/>
            <person name="Gundlach H."/>
            <person name="Henrissat B."/>
            <person name="Napoli C."/>
            <person name="McDonald S.M."/>
            <person name="Parker M.S."/>
            <person name="Rombauts S."/>
            <person name="Salamov A."/>
            <person name="Von Dassow P."/>
            <person name="Badger J.H."/>
            <person name="Coutinho P.M."/>
            <person name="Demir E."/>
            <person name="Dubchak I."/>
            <person name="Gentemann C."/>
            <person name="Eikrem W."/>
            <person name="Gready J.E."/>
            <person name="John U."/>
            <person name="Lanier W."/>
            <person name="Lindquist E.A."/>
            <person name="Lucas S."/>
            <person name="Mayer K.F."/>
            <person name="Moreau H."/>
            <person name="Not F."/>
            <person name="Otillar R."/>
            <person name="Panaud O."/>
            <person name="Pangilinan J."/>
            <person name="Paulsen I."/>
            <person name="Piegu B."/>
            <person name="Poliakov A."/>
            <person name="Robbens S."/>
            <person name="Schmutz J."/>
            <person name="Toulza E."/>
            <person name="Wyss T."/>
            <person name="Zelensky A."/>
            <person name="Zhou K."/>
            <person name="Armbrust E.V."/>
            <person name="Bhattacharya D."/>
            <person name="Goodenough U.W."/>
            <person name="Van de Peer Y."/>
            <person name="Grigoriev I.V."/>
        </authorList>
    </citation>
    <scope>NUCLEOTIDE SEQUENCE [LARGE SCALE GENOMIC DNA]</scope>
    <source>
        <strain evidence="13">RCC299 / NOUM17</strain>
    </source>
</reference>
<dbReference type="AlphaFoldDB" id="C1E1R7"/>
<keyword evidence="5" id="KW-0313">Glucose metabolism</keyword>
<dbReference type="GO" id="GO:0004614">
    <property type="term" value="F:phosphoglucomutase activity"/>
    <property type="evidence" value="ECO:0007669"/>
    <property type="project" value="UniProtKB-EC"/>
</dbReference>
<evidence type="ECO:0000259" key="10">
    <source>
        <dbReference type="Pfam" id="PF02879"/>
    </source>
</evidence>
<dbReference type="InterPro" id="IPR005846">
    <property type="entry name" value="A-D-PHexomutase_a/b/a-III"/>
</dbReference>
<evidence type="ECO:0000259" key="9">
    <source>
        <dbReference type="Pfam" id="PF02878"/>
    </source>
</evidence>
<comment type="catalytic activity">
    <reaction evidence="8">
        <text>O-phospho-L-seryl-[protein] + alpha-D-glucose 1-phosphate = alpha-D-glucose 1,6-bisphosphate + L-seryl-[protein]</text>
        <dbReference type="Rhea" id="RHEA:68748"/>
        <dbReference type="Rhea" id="RHEA-COMP:9863"/>
        <dbReference type="Rhea" id="RHEA-COMP:11604"/>
        <dbReference type="ChEBI" id="CHEBI:29999"/>
        <dbReference type="ChEBI" id="CHEBI:58392"/>
        <dbReference type="ChEBI" id="CHEBI:58601"/>
        <dbReference type="ChEBI" id="CHEBI:83421"/>
    </reaction>
</comment>
<dbReference type="FunCoup" id="C1E1R7">
    <property type="interactions" value="722"/>
</dbReference>
<evidence type="ECO:0000256" key="5">
    <source>
        <dbReference type="ARBA" id="ARBA00022526"/>
    </source>
</evidence>